<dbReference type="RefSeq" id="WP_183476668.1">
    <property type="nucleotide sequence ID" value="NZ_JACIFO010000002.1"/>
</dbReference>
<reference evidence="3 4" key="1">
    <citation type="submission" date="2020-08" db="EMBL/GenBank/DDBJ databases">
        <title>Genomic Encyclopedia of Type Strains, Phase IV (KMG-IV): sequencing the most valuable type-strain genomes for metagenomic binning, comparative biology and taxonomic classification.</title>
        <authorList>
            <person name="Goeker M."/>
        </authorList>
    </citation>
    <scope>NUCLEOTIDE SEQUENCE [LARGE SCALE GENOMIC DNA]</scope>
    <source>
        <strain evidence="3 4">DSM 29568</strain>
    </source>
</reference>
<dbReference type="InterPro" id="IPR036680">
    <property type="entry name" value="SPOR-like_sf"/>
</dbReference>
<feature type="domain" description="SPOR" evidence="2">
    <location>
        <begin position="231"/>
        <end position="308"/>
    </location>
</feature>
<dbReference type="Gene3D" id="3.30.70.1070">
    <property type="entry name" value="Sporulation related repeat"/>
    <property type="match status" value="1"/>
</dbReference>
<dbReference type="Pfam" id="PF05036">
    <property type="entry name" value="SPOR"/>
    <property type="match status" value="1"/>
</dbReference>
<gene>
    <name evidence="3" type="ORF">GGR32_000794</name>
</gene>
<evidence type="ECO:0000313" key="4">
    <source>
        <dbReference type="Proteomes" id="UP000553034"/>
    </source>
</evidence>
<keyword evidence="4" id="KW-1185">Reference proteome</keyword>
<evidence type="ECO:0000256" key="1">
    <source>
        <dbReference type="SAM" id="Phobius"/>
    </source>
</evidence>
<accession>A0A840ENI0</accession>
<dbReference type="PROSITE" id="PS51724">
    <property type="entry name" value="SPOR"/>
    <property type="match status" value="1"/>
</dbReference>
<proteinExistence type="predicted"/>
<keyword evidence="1" id="KW-1133">Transmembrane helix</keyword>
<dbReference type="SUPFAM" id="SSF110997">
    <property type="entry name" value="Sporulation related repeat"/>
    <property type="match status" value="1"/>
</dbReference>
<organism evidence="3 4">
    <name type="scientific">Mesonia hippocampi</name>
    <dbReference type="NCBI Taxonomy" id="1628250"/>
    <lineage>
        <taxon>Bacteria</taxon>
        <taxon>Pseudomonadati</taxon>
        <taxon>Bacteroidota</taxon>
        <taxon>Flavobacteriia</taxon>
        <taxon>Flavobacteriales</taxon>
        <taxon>Flavobacteriaceae</taxon>
        <taxon>Mesonia</taxon>
    </lineage>
</organism>
<dbReference type="InterPro" id="IPR007730">
    <property type="entry name" value="SPOR-like_dom"/>
</dbReference>
<dbReference type="Pfam" id="PF18174">
    <property type="entry name" value="HU-CCDC81_bac_1"/>
    <property type="match status" value="1"/>
</dbReference>
<evidence type="ECO:0000313" key="3">
    <source>
        <dbReference type="EMBL" id="MBB4118520.1"/>
    </source>
</evidence>
<dbReference type="InterPro" id="IPR040495">
    <property type="entry name" value="HU-CCDC81_bac_1"/>
</dbReference>
<keyword evidence="1" id="KW-0812">Transmembrane</keyword>
<dbReference type="InterPro" id="IPR041268">
    <property type="entry name" value="HU-CCDC81_bac_2"/>
</dbReference>
<protein>
    <recommendedName>
        <fullName evidence="2">SPOR domain-containing protein</fullName>
    </recommendedName>
</protein>
<dbReference type="Pfam" id="PF18175">
    <property type="entry name" value="HU-CCDC81_bac_2"/>
    <property type="match status" value="1"/>
</dbReference>
<dbReference type="EMBL" id="JACIFO010000002">
    <property type="protein sequence ID" value="MBB4118520.1"/>
    <property type="molecule type" value="Genomic_DNA"/>
</dbReference>
<sequence length="310" mass="35236">MKIENYIQELLYRYDCVIVPEFGAFLTQRKSAQIHETTQAFYPPSKTIAFNRQLQQNDGLLANYIANAEKLSYTDALQRIKGFVIDLENTLTTDKKVVLDNIGGFLLTNETLEFEPSYHKNYLPEAFGLSSFTIEKEAIQEPLPQEEKTPKVVSLPQNNTSKAKTNIWKYAAVGVVAIGISGFLTANWYSQSIKNHNIAEQQKAEKLVEQKIQQATFVIDNPLPEITFTLKKPTGGYHIVAGAFRDEANALKKINQLKQKGYNAFKLGENKYGLHPVVYQSFNDRRSATNKLNQIKRSENPEAWLLIKQL</sequence>
<comment type="caution">
    <text evidence="3">The sequence shown here is derived from an EMBL/GenBank/DDBJ whole genome shotgun (WGS) entry which is preliminary data.</text>
</comment>
<dbReference type="Proteomes" id="UP000553034">
    <property type="component" value="Unassembled WGS sequence"/>
</dbReference>
<feature type="transmembrane region" description="Helical" evidence="1">
    <location>
        <begin position="167"/>
        <end position="189"/>
    </location>
</feature>
<name>A0A840ENI0_9FLAO</name>
<dbReference type="AlphaFoldDB" id="A0A840ENI0"/>
<keyword evidence="1" id="KW-0472">Membrane</keyword>
<dbReference type="GO" id="GO:0042834">
    <property type="term" value="F:peptidoglycan binding"/>
    <property type="evidence" value="ECO:0007669"/>
    <property type="project" value="InterPro"/>
</dbReference>
<evidence type="ECO:0000259" key="2">
    <source>
        <dbReference type="PROSITE" id="PS51724"/>
    </source>
</evidence>